<evidence type="ECO:0000256" key="2">
    <source>
        <dbReference type="ARBA" id="ARBA00023125"/>
    </source>
</evidence>
<evidence type="ECO:0000256" key="4">
    <source>
        <dbReference type="PROSITE-ProRule" id="PRU00089"/>
    </source>
</evidence>
<organism evidence="7 8">
    <name type="scientific">Sitophilus oryzae</name>
    <name type="common">Rice weevil</name>
    <name type="synonym">Curculio oryzae</name>
    <dbReference type="NCBI Taxonomy" id="7048"/>
    <lineage>
        <taxon>Eukaryota</taxon>
        <taxon>Metazoa</taxon>
        <taxon>Ecdysozoa</taxon>
        <taxon>Arthropoda</taxon>
        <taxon>Hexapoda</taxon>
        <taxon>Insecta</taxon>
        <taxon>Pterygota</taxon>
        <taxon>Neoptera</taxon>
        <taxon>Endopterygota</taxon>
        <taxon>Coleoptera</taxon>
        <taxon>Polyphaga</taxon>
        <taxon>Cucujiformia</taxon>
        <taxon>Curculionidae</taxon>
        <taxon>Dryophthorinae</taxon>
        <taxon>Sitophilus</taxon>
    </lineage>
</organism>
<dbReference type="GeneID" id="115878991"/>
<feature type="region of interest" description="Disordered" evidence="5">
    <location>
        <begin position="37"/>
        <end position="70"/>
    </location>
</feature>
<dbReference type="Gene3D" id="1.10.10.10">
    <property type="entry name" value="Winged helix-like DNA-binding domain superfamily/Winged helix DNA-binding domain"/>
    <property type="match status" value="1"/>
</dbReference>
<dbReference type="GO" id="GO:0001710">
    <property type="term" value="P:mesodermal cell fate commitment"/>
    <property type="evidence" value="ECO:0007669"/>
    <property type="project" value="UniProtKB-ARBA"/>
</dbReference>
<dbReference type="InterPro" id="IPR036388">
    <property type="entry name" value="WH-like_DNA-bd_sf"/>
</dbReference>
<dbReference type="InterPro" id="IPR030456">
    <property type="entry name" value="TF_fork_head_CS_2"/>
</dbReference>
<evidence type="ECO:0000256" key="1">
    <source>
        <dbReference type="ARBA" id="ARBA00004123"/>
    </source>
</evidence>
<keyword evidence="2 4" id="KW-0238">DNA-binding</keyword>
<dbReference type="GO" id="GO:0000981">
    <property type="term" value="F:DNA-binding transcription factor activity, RNA polymerase II-specific"/>
    <property type="evidence" value="ECO:0007669"/>
    <property type="project" value="TreeGrafter"/>
</dbReference>
<keyword evidence="7" id="KW-1185">Reference proteome</keyword>
<dbReference type="InterPro" id="IPR051770">
    <property type="entry name" value="Forkhead_box_regulator"/>
</dbReference>
<dbReference type="InterPro" id="IPR018122">
    <property type="entry name" value="TF_fork_head_CS_1"/>
</dbReference>
<dbReference type="PANTHER" id="PTHR46262">
    <property type="entry name" value="FORKHEAD BOX PROTEIN BINIOU"/>
    <property type="match status" value="1"/>
</dbReference>
<reference evidence="8" key="1">
    <citation type="submission" date="2025-08" db="UniProtKB">
        <authorList>
            <consortium name="RefSeq"/>
        </authorList>
    </citation>
    <scope>IDENTIFICATION</scope>
    <source>
        <tissue evidence="8">Gonads</tissue>
    </source>
</reference>
<evidence type="ECO:0000313" key="8">
    <source>
        <dbReference type="RefSeq" id="XP_030751465.1"/>
    </source>
</evidence>
<gene>
    <name evidence="8" type="primary">LOC115878991</name>
</gene>
<feature type="DNA-binding region" description="Fork-head" evidence="4">
    <location>
        <begin position="72"/>
        <end position="166"/>
    </location>
</feature>
<dbReference type="InterPro" id="IPR036390">
    <property type="entry name" value="WH_DNA-bd_sf"/>
</dbReference>
<evidence type="ECO:0000256" key="3">
    <source>
        <dbReference type="ARBA" id="ARBA00023242"/>
    </source>
</evidence>
<dbReference type="GO" id="GO:0000978">
    <property type="term" value="F:RNA polymerase II cis-regulatory region sequence-specific DNA binding"/>
    <property type="evidence" value="ECO:0007669"/>
    <property type="project" value="TreeGrafter"/>
</dbReference>
<dbReference type="AlphaFoldDB" id="A0A6J2XKM9"/>
<evidence type="ECO:0000259" key="6">
    <source>
        <dbReference type="PROSITE" id="PS50039"/>
    </source>
</evidence>
<comment type="subcellular location">
    <subcellularLocation>
        <location evidence="1 4">Nucleus</location>
    </subcellularLocation>
</comment>
<dbReference type="InterPro" id="IPR001766">
    <property type="entry name" value="Fork_head_dom"/>
</dbReference>
<dbReference type="GO" id="GO:0005634">
    <property type="term" value="C:nucleus"/>
    <property type="evidence" value="ECO:0007669"/>
    <property type="project" value="UniProtKB-SubCell"/>
</dbReference>
<feature type="compositionally biased region" description="Polar residues" evidence="5">
    <location>
        <begin position="39"/>
        <end position="52"/>
    </location>
</feature>
<dbReference type="OrthoDB" id="5954824at2759"/>
<accession>A0A6J2XKM9</accession>
<dbReference type="SUPFAM" id="SSF46785">
    <property type="entry name" value="Winged helix' DNA-binding domain"/>
    <property type="match status" value="1"/>
</dbReference>
<protein>
    <submittedName>
        <fullName evidence="8">Forkhead box protein F1-like</fullName>
    </submittedName>
</protein>
<feature type="compositionally biased region" description="Low complexity" evidence="5">
    <location>
        <begin position="329"/>
        <end position="338"/>
    </location>
</feature>
<dbReference type="FunFam" id="1.10.10.10:FF:000071">
    <property type="entry name" value="Forkhead box F1"/>
    <property type="match status" value="1"/>
</dbReference>
<evidence type="ECO:0000256" key="5">
    <source>
        <dbReference type="SAM" id="MobiDB-lite"/>
    </source>
</evidence>
<dbReference type="GO" id="GO:0009887">
    <property type="term" value="P:animal organ morphogenesis"/>
    <property type="evidence" value="ECO:0007669"/>
    <property type="project" value="TreeGrafter"/>
</dbReference>
<dbReference type="SMART" id="SM00339">
    <property type="entry name" value="FH"/>
    <property type="match status" value="1"/>
</dbReference>
<feature type="compositionally biased region" description="Basic and acidic residues" evidence="5">
    <location>
        <begin position="54"/>
        <end position="70"/>
    </location>
</feature>
<dbReference type="PROSITE" id="PS00657">
    <property type="entry name" value="FORK_HEAD_1"/>
    <property type="match status" value="1"/>
</dbReference>
<sequence>MMKDQQLDSVGVPGQSSASTGLAIQQQLLQHHPGVILPNESSSIITPDNSGTDPDSKPSSSDKKSGIRRQEKPPYSYIALIVMAIQHSPTKRLTLSEIYSFLQQRFPFFRGAYQGWKNSVRHNLSLNECFIKLPKGLGRPGKGHYWTIDPASEFMFEEGSFRRRPRGFRRKCQAMKPQYHPASFFANNMSGMVGNQGAGYDHQALVQSQDYSTCSYGTPAPQVTSVSGSAYGNYDYPSAVYQQQCEAREWGSNAGLLPGYGEGAISSSYLKAPLSPMPDNQDTPPPAVDNYYQYGVISTSSDNLMRPSSNGGGMSNISNQCDRKPYLTPPHSTSLPSSMPSPPTSNTPHSFYDAPVKYSM</sequence>
<proteinExistence type="predicted"/>
<feature type="domain" description="Fork-head" evidence="6">
    <location>
        <begin position="72"/>
        <end position="166"/>
    </location>
</feature>
<dbReference type="Proteomes" id="UP000504635">
    <property type="component" value="Unplaced"/>
</dbReference>
<dbReference type="PROSITE" id="PS00658">
    <property type="entry name" value="FORK_HEAD_2"/>
    <property type="match status" value="1"/>
</dbReference>
<feature type="region of interest" description="Disordered" evidence="5">
    <location>
        <begin position="302"/>
        <end position="360"/>
    </location>
</feature>
<dbReference type="InParanoid" id="A0A6J2XKM9"/>
<dbReference type="PRINTS" id="PR00053">
    <property type="entry name" value="FORKHEAD"/>
</dbReference>
<dbReference type="PANTHER" id="PTHR46262:SF2">
    <property type="entry name" value="FORKHEAD BOX PROTEIN BINIOU"/>
    <property type="match status" value="1"/>
</dbReference>
<name>A0A6J2XKM9_SITOR</name>
<evidence type="ECO:0000313" key="7">
    <source>
        <dbReference type="Proteomes" id="UP000504635"/>
    </source>
</evidence>
<keyword evidence="3 4" id="KW-0539">Nucleus</keyword>
<dbReference type="KEGG" id="soy:115878991"/>
<dbReference type="Pfam" id="PF00250">
    <property type="entry name" value="Forkhead"/>
    <property type="match status" value="1"/>
</dbReference>
<dbReference type="RefSeq" id="XP_030751465.1">
    <property type="nucleotide sequence ID" value="XM_030895605.1"/>
</dbReference>
<dbReference type="PROSITE" id="PS50039">
    <property type="entry name" value="FORK_HEAD_3"/>
    <property type="match status" value="1"/>
</dbReference>